<reference evidence="1 2" key="1">
    <citation type="journal article" date="2019" name="Nat. Med.">
        <title>A library of human gut bacterial isolates paired with longitudinal multiomics data enables mechanistic microbiome research.</title>
        <authorList>
            <person name="Poyet M."/>
            <person name="Groussin M."/>
            <person name="Gibbons S.M."/>
            <person name="Avila-Pacheco J."/>
            <person name="Jiang X."/>
            <person name="Kearney S.M."/>
            <person name="Perrotta A.R."/>
            <person name="Berdy B."/>
            <person name="Zhao S."/>
            <person name="Lieberman T.D."/>
            <person name="Swanson P.K."/>
            <person name="Smith M."/>
            <person name="Roesemann S."/>
            <person name="Alexander J.E."/>
            <person name="Rich S.A."/>
            <person name="Livny J."/>
            <person name="Vlamakis H."/>
            <person name="Clish C."/>
            <person name="Bullock K."/>
            <person name="Deik A."/>
            <person name="Scott J."/>
            <person name="Pierce K.A."/>
            <person name="Xavier R.J."/>
            <person name="Alm E.J."/>
        </authorList>
    </citation>
    <scope>NUCLEOTIDE SEQUENCE [LARGE SCALE GENOMIC DNA]</scope>
    <source>
        <strain evidence="1 2">BIOML-A7</strain>
    </source>
</reference>
<dbReference type="RefSeq" id="WP_149950519.1">
    <property type="nucleotide sequence ID" value="NZ_RCXI01000028.1"/>
</dbReference>
<sequence length="904" mass="103964">MNKRIIIIFALFSVVHIGNSQNVPNNFVVDLKNMPTPNVAEFNKYSKTSVSFFSGIPQIEVPIYNIALDYINIPITLANSPTGFKPEVHPSWVGIGWNLNAGGVITREVKFVRDEQQSLNDYFEVYGGIGFYLCHNILNEDTWAEVKDIESYPSLYPGYRYDMLDKSPDIFSFNFLGYSGKFFLNHEGVWKVQCDHPLKITFDDNDMSLNSEIATGTLLTFFKFTIVDEKGIQYIFGGENAVEFSSPMIPPGYSYKNGWTSTSWHLREIITPKGERVYFKYERGPYQSSFTFIDKPTSVIARNNVWAGEESHNYIYTGRFAADGVTNEYVNCITGSITSPVYLKEIECPSLNLKIQLTTSKSNELSYFETTYTDFYLNHPLSPGPIPYSFLGFDAALNIPYFQRNPDDKGKINPSVFKERFIWLKLDNISFFYSGVKSKDVTLHFRENPKYRLRLDSLSFSYPPQSKEEVYSFEYHPSLDYMNRKEFEYLSEYSDHWGFSNLKFLWDMNVSSAKAPIQERAKFGMLSKIKYPLGGYTIFVYENHDYNYIVKYENTFNPALEYISDSFGKPVLAGGLRIKRILNVDNLGHYDVVDYEYKLPNSSLSSGIVYSTGLYSLGDNSALFDNGNHIKYSHVAEKYEDGSFKCHVFSTERAIVRLGKTSTGILDDSPLRGTIWEGYIPYSIRSHERGKLLDEYYCNPDGRIVKSKHIFYSNLKMDASNFVRTIDPYYNKRFMLYNIAKSTQYGERAVCYYLYTYYCKPTSIYEVTYTKDSNLFFGYDADLSSSQALVSEQTFEYDDYGQIFKAAIKNSSGQSLGNVVKYAYSNVNPSALLKDMVNRNMLSFPIEEKSYLNNLFQKGISYTYSYFGSAIVLNSLKDIHKDNSEVLRYSDKYGVGNNLIERTL</sequence>
<proteinExistence type="predicted"/>
<evidence type="ECO:0000313" key="1">
    <source>
        <dbReference type="EMBL" id="KAA5403578.1"/>
    </source>
</evidence>
<evidence type="ECO:0008006" key="3">
    <source>
        <dbReference type="Google" id="ProtNLM"/>
    </source>
</evidence>
<comment type="caution">
    <text evidence="1">The sequence shown here is derived from an EMBL/GenBank/DDBJ whole genome shotgun (WGS) entry which is preliminary data.</text>
</comment>
<evidence type="ECO:0000313" key="2">
    <source>
        <dbReference type="Proteomes" id="UP000325055"/>
    </source>
</evidence>
<organism evidence="1 2">
    <name type="scientific">Bacteroides cellulosilyticus</name>
    <dbReference type="NCBI Taxonomy" id="246787"/>
    <lineage>
        <taxon>Bacteria</taxon>
        <taxon>Pseudomonadati</taxon>
        <taxon>Bacteroidota</taxon>
        <taxon>Bacteroidia</taxon>
        <taxon>Bacteroidales</taxon>
        <taxon>Bacteroidaceae</taxon>
        <taxon>Bacteroides</taxon>
    </lineage>
</organism>
<name>A0A5M6A5G2_9BACE</name>
<accession>A0A5M6A5G2</accession>
<dbReference type="EMBL" id="VVYW01000027">
    <property type="protein sequence ID" value="KAA5403578.1"/>
    <property type="molecule type" value="Genomic_DNA"/>
</dbReference>
<dbReference type="AlphaFoldDB" id="A0A5M6A5G2"/>
<protein>
    <recommendedName>
        <fullName evidence="3">RHS repeat protein</fullName>
    </recommendedName>
</protein>
<dbReference type="Proteomes" id="UP000325055">
    <property type="component" value="Unassembled WGS sequence"/>
</dbReference>
<gene>
    <name evidence="1" type="ORF">F2Y86_23570</name>
</gene>